<dbReference type="RefSeq" id="WP_370595689.1">
    <property type="nucleotide sequence ID" value="NZ_JALBUR010000006.1"/>
</dbReference>
<accession>A0AB35U307</accession>
<sequence>MLRKCHLIAGTALEKNHQAAPGAIALIDALLRTKTPFLIVSEESQHPRIEMVEHYRGLGFASFSPDVIFTSTMAAIDWVAREYPNRISAAYLGGRGMKASLQEAGFDLLSKQPQWLFLGYDPNAASPDYNEALRLLKQGTVLLNTDSSPVHEGIRKTMVGCGAVARMLEYASGKKCLDFGRPSVITMASALKYAGCEPKDAVYMGDDFQKDIVPAIRLKMDTAYVTLGSSIYDSGINDSVHPKWIVEDLSGLAH</sequence>
<dbReference type="Pfam" id="PF13242">
    <property type="entry name" value="Hydrolase_like"/>
    <property type="match status" value="1"/>
</dbReference>
<keyword evidence="1" id="KW-0378">Hydrolase</keyword>
<dbReference type="SUPFAM" id="SSF56784">
    <property type="entry name" value="HAD-like"/>
    <property type="match status" value="1"/>
</dbReference>
<dbReference type="GO" id="GO:0005737">
    <property type="term" value="C:cytoplasm"/>
    <property type="evidence" value="ECO:0007669"/>
    <property type="project" value="TreeGrafter"/>
</dbReference>
<dbReference type="Gene3D" id="3.40.50.1000">
    <property type="entry name" value="HAD superfamily/HAD-like"/>
    <property type="match status" value="2"/>
</dbReference>
<evidence type="ECO:0000313" key="2">
    <source>
        <dbReference type="Proteomes" id="UP001286174"/>
    </source>
</evidence>
<dbReference type="AlphaFoldDB" id="A0AB35U307"/>
<dbReference type="InterPro" id="IPR023214">
    <property type="entry name" value="HAD_sf"/>
</dbReference>
<dbReference type="PANTHER" id="PTHR19288:SF46">
    <property type="entry name" value="HALOACID DEHALOGENASE-LIKE HYDROLASE DOMAIN-CONTAINING PROTEIN 2"/>
    <property type="match status" value="1"/>
</dbReference>
<name>A0AB35U307_9FIRM</name>
<reference evidence="1 2" key="1">
    <citation type="submission" date="2022-03" db="EMBL/GenBank/DDBJ databases">
        <title>Novel taxa within the pig intestine.</title>
        <authorList>
            <person name="Wylensek D."/>
            <person name="Bishof K."/>
            <person name="Afrizal A."/>
            <person name="Clavel T."/>
        </authorList>
    </citation>
    <scope>NUCLEOTIDE SEQUENCE [LARGE SCALE GENOMIC DNA]</scope>
    <source>
        <strain evidence="1 2">CLA-KB-P133</strain>
    </source>
</reference>
<evidence type="ECO:0000313" key="1">
    <source>
        <dbReference type="EMBL" id="MDX8419200.1"/>
    </source>
</evidence>
<organism evidence="1 2">
    <name type="scientific">Grylomicrobium aquisgranensis</name>
    <dbReference type="NCBI Taxonomy" id="2926318"/>
    <lineage>
        <taxon>Bacteria</taxon>
        <taxon>Bacillati</taxon>
        <taxon>Bacillota</taxon>
        <taxon>Erysipelotrichia</taxon>
        <taxon>Erysipelotrichales</taxon>
        <taxon>Erysipelotrichaceae</taxon>
        <taxon>Grylomicrobium</taxon>
    </lineage>
</organism>
<comment type="caution">
    <text evidence="1">The sequence shown here is derived from an EMBL/GenBank/DDBJ whole genome shotgun (WGS) entry which is preliminary data.</text>
</comment>
<dbReference type="Pfam" id="PF13344">
    <property type="entry name" value="Hydrolase_6"/>
    <property type="match status" value="1"/>
</dbReference>
<proteinExistence type="predicted"/>
<dbReference type="PANTHER" id="PTHR19288">
    <property type="entry name" value="4-NITROPHENYLPHOSPHATASE-RELATED"/>
    <property type="match status" value="1"/>
</dbReference>
<dbReference type="GO" id="GO:0016791">
    <property type="term" value="F:phosphatase activity"/>
    <property type="evidence" value="ECO:0007669"/>
    <property type="project" value="TreeGrafter"/>
</dbReference>
<protein>
    <submittedName>
        <fullName evidence="1">HAD hydrolase-like protein</fullName>
    </submittedName>
</protein>
<keyword evidence="2" id="KW-1185">Reference proteome</keyword>
<gene>
    <name evidence="1" type="ORF">MOZ60_03725</name>
</gene>
<dbReference type="InterPro" id="IPR036412">
    <property type="entry name" value="HAD-like_sf"/>
</dbReference>
<dbReference type="InterPro" id="IPR006357">
    <property type="entry name" value="HAD-SF_hydro_IIA"/>
</dbReference>
<dbReference type="Proteomes" id="UP001286174">
    <property type="component" value="Unassembled WGS sequence"/>
</dbReference>
<dbReference type="EMBL" id="JALBUR010000006">
    <property type="protein sequence ID" value="MDX8419200.1"/>
    <property type="molecule type" value="Genomic_DNA"/>
</dbReference>